<comment type="caution">
    <text evidence="3">The sequence shown here is derived from an EMBL/GenBank/DDBJ whole genome shotgun (WGS) entry which is preliminary data.</text>
</comment>
<feature type="transmembrane region" description="Helical" evidence="2">
    <location>
        <begin position="121"/>
        <end position="142"/>
    </location>
</feature>
<name>A0A840EYS3_9ACTN</name>
<keyword evidence="4" id="KW-1185">Reference proteome</keyword>
<organism evidence="3 4">
    <name type="scientific">Gordonia humi</name>
    <dbReference type="NCBI Taxonomy" id="686429"/>
    <lineage>
        <taxon>Bacteria</taxon>
        <taxon>Bacillati</taxon>
        <taxon>Actinomycetota</taxon>
        <taxon>Actinomycetes</taxon>
        <taxon>Mycobacteriales</taxon>
        <taxon>Gordoniaceae</taxon>
        <taxon>Gordonia</taxon>
    </lineage>
</organism>
<keyword evidence="2" id="KW-1133">Transmembrane helix</keyword>
<dbReference type="Proteomes" id="UP000551501">
    <property type="component" value="Unassembled WGS sequence"/>
</dbReference>
<sequence>MTTPPPPGGTGRPEQPNNAGNPFSPNAGDGQYPTYGQQTPQQQPPAQGQTGAQQQPAYGQQQPQGHGQPPQQGYGQPPAYGQPQQGGGQPPTGGYAPIPGTPGYPATPPPGNGTGQTITRAVLGVAALVVVLIVALFVWSPWSKDDGKSVKSTAVGSCIDVTEAEGMNVETKAIECDDTSTVSFIVGAKLADKDACVAAGLSYYVTEYGSAASDDVLCLMPNFRKGECYSESSFSVGLGLETVACTEESTISKTVFKITERVDSKTVPNCTDPEQDQVLAAKIESDPAREIGFCARILGDGAYWQ</sequence>
<protein>
    <submittedName>
        <fullName evidence="3">Uncharacterized protein</fullName>
    </submittedName>
</protein>
<dbReference type="RefSeq" id="WP_221247654.1">
    <property type="nucleotide sequence ID" value="NZ_BAABHL010000126.1"/>
</dbReference>
<reference evidence="3 4" key="1">
    <citation type="submission" date="2020-08" db="EMBL/GenBank/DDBJ databases">
        <title>Sequencing the genomes of 1000 actinobacteria strains.</title>
        <authorList>
            <person name="Klenk H.-P."/>
        </authorList>
    </citation>
    <scope>NUCLEOTIDE SEQUENCE [LARGE SCALE GENOMIC DNA]</scope>
    <source>
        <strain evidence="3 4">DSM 45298</strain>
    </source>
</reference>
<evidence type="ECO:0000313" key="4">
    <source>
        <dbReference type="Proteomes" id="UP000551501"/>
    </source>
</evidence>
<dbReference type="AlphaFoldDB" id="A0A840EYS3"/>
<feature type="region of interest" description="Disordered" evidence="1">
    <location>
        <begin position="1"/>
        <end position="115"/>
    </location>
</feature>
<proteinExistence type="predicted"/>
<evidence type="ECO:0000256" key="2">
    <source>
        <dbReference type="SAM" id="Phobius"/>
    </source>
</evidence>
<evidence type="ECO:0000256" key="1">
    <source>
        <dbReference type="SAM" id="MobiDB-lite"/>
    </source>
</evidence>
<keyword evidence="2" id="KW-0472">Membrane</keyword>
<evidence type="ECO:0000313" key="3">
    <source>
        <dbReference type="EMBL" id="MBB4136782.1"/>
    </source>
</evidence>
<dbReference type="EMBL" id="JACIFP010000001">
    <property type="protein sequence ID" value="MBB4136782.1"/>
    <property type="molecule type" value="Genomic_DNA"/>
</dbReference>
<feature type="compositionally biased region" description="Low complexity" evidence="1">
    <location>
        <begin position="30"/>
        <end position="83"/>
    </location>
</feature>
<feature type="compositionally biased region" description="Polar residues" evidence="1">
    <location>
        <begin position="15"/>
        <end position="24"/>
    </location>
</feature>
<accession>A0A840EYS3</accession>
<feature type="compositionally biased region" description="Pro residues" evidence="1">
    <location>
        <begin position="99"/>
        <end position="111"/>
    </location>
</feature>
<gene>
    <name evidence="3" type="ORF">BKA16_003334</name>
</gene>
<keyword evidence="2" id="KW-0812">Transmembrane</keyword>